<comment type="subcellular location">
    <subcellularLocation>
        <location evidence="1">Membrane</location>
        <topology evidence="1">Multi-pass membrane protein</topology>
    </subcellularLocation>
</comment>
<feature type="transmembrane region" description="Helical" evidence="7">
    <location>
        <begin position="40"/>
        <end position="65"/>
    </location>
</feature>
<dbReference type="PANTHER" id="PTHR36964:SF1">
    <property type="entry name" value="PROTEIN-METHIONINE-SULFOXIDE REDUCTASE HEME-BINDING SUBUNIT MSRQ"/>
    <property type="match status" value="1"/>
</dbReference>
<sequence length="193" mass="22174">MTTRSDRLIDDTRILWTLLALPAVWFVLARIGLWPGKVAFVPWTGILSCWLLIVTMAVTPLQMLFGPLPWLRKRRRYFGVASFGYAVLHLLFWLVNANMGALIRSFKRPEILTGWIAFAIMVGLAITSNDQSVRRLGPGWKRLQRWVYPAAVLTFVHWIMTTDHLVDAILYCTPLILLEAWRLMHNRARMGGA</sequence>
<dbReference type="Proteomes" id="UP000239736">
    <property type="component" value="Unassembled WGS sequence"/>
</dbReference>
<evidence type="ECO:0000256" key="4">
    <source>
        <dbReference type="ARBA" id="ARBA00022989"/>
    </source>
</evidence>
<evidence type="ECO:0000256" key="2">
    <source>
        <dbReference type="ARBA" id="ARBA00022448"/>
    </source>
</evidence>
<dbReference type="GO" id="GO:0016679">
    <property type="term" value="F:oxidoreductase activity, acting on diphenols and related substances as donors"/>
    <property type="evidence" value="ECO:0007669"/>
    <property type="project" value="TreeGrafter"/>
</dbReference>
<dbReference type="EMBL" id="PRDS01000012">
    <property type="protein sequence ID" value="PPB79521.1"/>
    <property type="molecule type" value="Genomic_DNA"/>
</dbReference>
<dbReference type="InterPro" id="IPR022837">
    <property type="entry name" value="MsrQ-like"/>
</dbReference>
<proteinExistence type="predicted"/>
<keyword evidence="10" id="KW-1185">Reference proteome</keyword>
<accession>A0A2S5JDL4</accession>
<dbReference type="GO" id="GO:0020037">
    <property type="term" value="F:heme binding"/>
    <property type="evidence" value="ECO:0007669"/>
    <property type="project" value="TreeGrafter"/>
</dbReference>
<evidence type="ECO:0000256" key="3">
    <source>
        <dbReference type="ARBA" id="ARBA00022692"/>
    </source>
</evidence>
<evidence type="ECO:0000313" key="9">
    <source>
        <dbReference type="EMBL" id="PPB79521.1"/>
    </source>
</evidence>
<evidence type="ECO:0000256" key="7">
    <source>
        <dbReference type="SAM" id="Phobius"/>
    </source>
</evidence>
<evidence type="ECO:0000256" key="6">
    <source>
        <dbReference type="ARBA" id="ARBA00023136"/>
    </source>
</evidence>
<dbReference type="RefSeq" id="WP_170063456.1">
    <property type="nucleotide sequence ID" value="NZ_PRDS01000012.1"/>
</dbReference>
<name>A0A2S5JDL4_9RHOB</name>
<evidence type="ECO:0000313" key="10">
    <source>
        <dbReference type="Proteomes" id="UP000239736"/>
    </source>
</evidence>
<dbReference type="PANTHER" id="PTHR36964">
    <property type="entry name" value="PROTEIN-METHIONINE-SULFOXIDE REDUCTASE HEME-BINDING SUBUNIT MSRQ"/>
    <property type="match status" value="1"/>
</dbReference>
<comment type="caution">
    <text evidence="9">The sequence shown here is derived from an EMBL/GenBank/DDBJ whole genome shotgun (WGS) entry which is preliminary data.</text>
</comment>
<reference evidence="9 10" key="1">
    <citation type="submission" date="2018-01" db="EMBL/GenBank/DDBJ databases">
        <title>Genomic Encyclopedia of Archaeal and Bacterial Type Strains, Phase II (KMG-II): from individual species to whole genera.</title>
        <authorList>
            <person name="Goeker M."/>
        </authorList>
    </citation>
    <scope>NUCLEOTIDE SEQUENCE [LARGE SCALE GENOMIC DNA]</scope>
    <source>
        <strain evidence="9 10">DSM 12048</strain>
    </source>
</reference>
<keyword evidence="2" id="KW-0813">Transport</keyword>
<organism evidence="9 10">
    <name type="scientific">Albidovulum inexpectatum</name>
    <dbReference type="NCBI Taxonomy" id="196587"/>
    <lineage>
        <taxon>Bacteria</taxon>
        <taxon>Pseudomonadati</taxon>
        <taxon>Pseudomonadota</taxon>
        <taxon>Alphaproteobacteria</taxon>
        <taxon>Rhodobacterales</taxon>
        <taxon>Paracoccaceae</taxon>
        <taxon>Albidovulum</taxon>
    </lineage>
</organism>
<keyword evidence="5" id="KW-0408">Iron</keyword>
<dbReference type="AlphaFoldDB" id="A0A2S5JDL4"/>
<feature type="domain" description="Ferric oxidoreductase" evidence="8">
    <location>
        <begin position="44"/>
        <end position="154"/>
    </location>
</feature>
<feature type="transmembrane region" description="Helical" evidence="7">
    <location>
        <begin position="115"/>
        <end position="133"/>
    </location>
</feature>
<feature type="transmembrane region" description="Helical" evidence="7">
    <location>
        <begin position="77"/>
        <end position="95"/>
    </location>
</feature>
<keyword evidence="6 7" id="KW-0472">Membrane</keyword>
<gene>
    <name evidence="9" type="ORF">LV82_02803</name>
</gene>
<keyword evidence="3 7" id="KW-0812">Transmembrane</keyword>
<dbReference type="GO" id="GO:0010181">
    <property type="term" value="F:FMN binding"/>
    <property type="evidence" value="ECO:0007669"/>
    <property type="project" value="TreeGrafter"/>
</dbReference>
<dbReference type="InterPro" id="IPR013130">
    <property type="entry name" value="Fe3_Rdtase_TM_dom"/>
</dbReference>
<evidence type="ECO:0000259" key="8">
    <source>
        <dbReference type="Pfam" id="PF01794"/>
    </source>
</evidence>
<feature type="transmembrane region" description="Helical" evidence="7">
    <location>
        <begin position="14"/>
        <end position="34"/>
    </location>
</feature>
<keyword evidence="4 7" id="KW-1133">Transmembrane helix</keyword>
<dbReference type="GO" id="GO:0005886">
    <property type="term" value="C:plasma membrane"/>
    <property type="evidence" value="ECO:0007669"/>
    <property type="project" value="TreeGrafter"/>
</dbReference>
<dbReference type="Pfam" id="PF01794">
    <property type="entry name" value="Ferric_reduct"/>
    <property type="match status" value="1"/>
</dbReference>
<evidence type="ECO:0000256" key="1">
    <source>
        <dbReference type="ARBA" id="ARBA00004141"/>
    </source>
</evidence>
<protein>
    <submittedName>
        <fullName evidence="9">Sulfoxide reductase heme-binding subunit YedZ</fullName>
    </submittedName>
</protein>
<evidence type="ECO:0000256" key="5">
    <source>
        <dbReference type="ARBA" id="ARBA00023004"/>
    </source>
</evidence>